<protein>
    <submittedName>
        <fullName evidence="2">Uncharacterized protein</fullName>
    </submittedName>
</protein>
<dbReference type="Proteomes" id="UP000283509">
    <property type="component" value="Unassembled WGS sequence"/>
</dbReference>
<dbReference type="PRINTS" id="PR01217">
    <property type="entry name" value="PRICHEXTENSN"/>
</dbReference>
<evidence type="ECO:0000313" key="3">
    <source>
        <dbReference type="Proteomes" id="UP000283509"/>
    </source>
</evidence>
<keyword evidence="3" id="KW-1185">Reference proteome</keyword>
<gene>
    <name evidence="2" type="ORF">C7M84_011620</name>
</gene>
<proteinExistence type="predicted"/>
<reference evidence="2 3" key="1">
    <citation type="submission" date="2018-04" db="EMBL/GenBank/DDBJ databases">
        <authorList>
            <person name="Zhang X."/>
            <person name="Yuan J."/>
            <person name="Li F."/>
            <person name="Xiang J."/>
        </authorList>
    </citation>
    <scope>NUCLEOTIDE SEQUENCE [LARGE SCALE GENOMIC DNA]</scope>
    <source>
        <tissue evidence="2">Muscle</tissue>
    </source>
</reference>
<feature type="region of interest" description="Disordered" evidence="1">
    <location>
        <begin position="1"/>
        <end position="21"/>
    </location>
</feature>
<accession>A0A3R7PFJ8</accession>
<reference evidence="2 3" key="2">
    <citation type="submission" date="2019-01" db="EMBL/GenBank/DDBJ databases">
        <title>The decoding of complex shrimp genome reveals the adaptation for benthos swimmer, frequently molting mechanism and breeding impact on genome.</title>
        <authorList>
            <person name="Sun Y."/>
            <person name="Gao Y."/>
            <person name="Yu Y."/>
        </authorList>
    </citation>
    <scope>NUCLEOTIDE SEQUENCE [LARGE SCALE GENOMIC DNA]</scope>
    <source>
        <tissue evidence="2">Muscle</tissue>
    </source>
</reference>
<dbReference type="EMBL" id="QCYY01002466">
    <property type="protein sequence ID" value="ROT70120.1"/>
    <property type="molecule type" value="Genomic_DNA"/>
</dbReference>
<organism evidence="2 3">
    <name type="scientific">Penaeus vannamei</name>
    <name type="common">Whiteleg shrimp</name>
    <name type="synonym">Litopenaeus vannamei</name>
    <dbReference type="NCBI Taxonomy" id="6689"/>
    <lineage>
        <taxon>Eukaryota</taxon>
        <taxon>Metazoa</taxon>
        <taxon>Ecdysozoa</taxon>
        <taxon>Arthropoda</taxon>
        <taxon>Crustacea</taxon>
        <taxon>Multicrustacea</taxon>
        <taxon>Malacostraca</taxon>
        <taxon>Eumalacostraca</taxon>
        <taxon>Eucarida</taxon>
        <taxon>Decapoda</taxon>
        <taxon>Dendrobranchiata</taxon>
        <taxon>Penaeoidea</taxon>
        <taxon>Penaeidae</taxon>
        <taxon>Penaeus</taxon>
    </lineage>
</organism>
<name>A0A3R7PFJ8_PENVA</name>
<feature type="compositionally biased region" description="Basic residues" evidence="1">
    <location>
        <begin position="1"/>
        <end position="13"/>
    </location>
</feature>
<evidence type="ECO:0000256" key="1">
    <source>
        <dbReference type="SAM" id="MobiDB-lite"/>
    </source>
</evidence>
<comment type="caution">
    <text evidence="2">The sequence shown here is derived from an EMBL/GenBank/DDBJ whole genome shotgun (WGS) entry which is preliminary data.</text>
</comment>
<dbReference type="AlphaFoldDB" id="A0A3R7PFJ8"/>
<evidence type="ECO:0000313" key="2">
    <source>
        <dbReference type="EMBL" id="ROT70120.1"/>
    </source>
</evidence>
<sequence length="407" mass="44196">MATIIHHSHRLPTSHHLPPPSRYHQTHITLTISTIPSSYPFVLNAHFRTAPPESAWRRRGAVLRAGLPPLPLHAPEPAPAATLRSRNDITRNHTRPLPPILSNPLLHFSPLYSLYPSTHSPPLSLSSIPLYLLPNAFPPPFFSTPFLHLSPSPIPSLPFFTSPLPIPSPSPLPFPYSPLPFFFTSPHPQFPIPLSFTSPYSSIPSSHSSQPSLHPPLPLSTAHTSEGCVVDQGLRLPIVEIRFCTFKPPGFWLPSSPSSPPQLLPLSSPHPPPPSPLPFPIPLIPFPYSPPCPLHPLTPARLSRVGHVAASLVAAAFETSAVVTIATNGKDMDLEKSKCPTCFISSVRHRLTGVSWELGCGGDEGAPGARGPGGQVDPRGNRGKWAFVRARRQSKDCPFSFPDATRS</sequence>